<dbReference type="InterPro" id="IPR050980">
    <property type="entry name" value="2C_sensor_his_kinase"/>
</dbReference>
<dbReference type="SUPFAM" id="SSF55874">
    <property type="entry name" value="ATPase domain of HSP90 chaperone/DNA topoisomerase II/histidine kinase"/>
    <property type="match status" value="2"/>
</dbReference>
<dbReference type="AlphaFoldDB" id="A0A3D9CTN8"/>
<dbReference type="GO" id="GO:0004673">
    <property type="term" value="F:protein histidine kinase activity"/>
    <property type="evidence" value="ECO:0007669"/>
    <property type="project" value="UniProtKB-EC"/>
</dbReference>
<evidence type="ECO:0000313" key="9">
    <source>
        <dbReference type="EMBL" id="REC69122.1"/>
    </source>
</evidence>
<keyword evidence="3" id="KW-0808">Transferase</keyword>
<organism evidence="9 10">
    <name type="scientific">Epilithonimonas hispanica</name>
    <dbReference type="NCBI Taxonomy" id="358687"/>
    <lineage>
        <taxon>Bacteria</taxon>
        <taxon>Pseudomonadati</taxon>
        <taxon>Bacteroidota</taxon>
        <taxon>Flavobacteriia</taxon>
        <taxon>Flavobacteriales</taxon>
        <taxon>Weeksellaceae</taxon>
        <taxon>Chryseobacterium group</taxon>
        <taxon>Epilithonimonas</taxon>
    </lineage>
</organism>
<keyword evidence="6 9" id="KW-0067">ATP-binding</keyword>
<dbReference type="Gene3D" id="3.30.565.10">
    <property type="entry name" value="Histidine kinase-like ATPase, C-terminal domain"/>
    <property type="match status" value="2"/>
</dbReference>
<dbReference type="InterPro" id="IPR004358">
    <property type="entry name" value="Sig_transdc_His_kin-like_C"/>
</dbReference>
<dbReference type="SMART" id="SM00387">
    <property type="entry name" value="HATPase_c"/>
    <property type="match status" value="1"/>
</dbReference>
<dbReference type="PANTHER" id="PTHR44936:SF10">
    <property type="entry name" value="SENSOR PROTEIN RSTB"/>
    <property type="match status" value="1"/>
</dbReference>
<evidence type="ECO:0000256" key="4">
    <source>
        <dbReference type="ARBA" id="ARBA00022741"/>
    </source>
</evidence>
<evidence type="ECO:0000313" key="10">
    <source>
        <dbReference type="Proteomes" id="UP000256326"/>
    </source>
</evidence>
<dbReference type="GO" id="GO:0005524">
    <property type="term" value="F:ATP binding"/>
    <property type="evidence" value="ECO:0007669"/>
    <property type="project" value="UniProtKB-KW"/>
</dbReference>
<protein>
    <recommendedName>
        <fullName evidence="2">histidine kinase</fullName>
        <ecNumber evidence="2">2.7.13.3</ecNumber>
    </recommendedName>
</protein>
<name>A0A3D9CTN8_9FLAO</name>
<dbReference type="PROSITE" id="PS50109">
    <property type="entry name" value="HIS_KIN"/>
    <property type="match status" value="1"/>
</dbReference>
<keyword evidence="7" id="KW-0175">Coiled coil</keyword>
<dbReference type="InterPro" id="IPR036890">
    <property type="entry name" value="HATPase_C_sf"/>
</dbReference>
<dbReference type="PANTHER" id="PTHR44936">
    <property type="entry name" value="SENSOR PROTEIN CREC"/>
    <property type="match status" value="1"/>
</dbReference>
<dbReference type="PRINTS" id="PR00344">
    <property type="entry name" value="BCTRLSENSOR"/>
</dbReference>
<evidence type="ECO:0000259" key="8">
    <source>
        <dbReference type="PROSITE" id="PS50109"/>
    </source>
</evidence>
<keyword evidence="10" id="KW-1185">Reference proteome</keyword>
<dbReference type="OrthoDB" id="9816482at2"/>
<keyword evidence="5" id="KW-0418">Kinase</keyword>
<proteinExistence type="predicted"/>
<dbReference type="EC" id="2.7.13.3" evidence="2"/>
<dbReference type="EMBL" id="QNUG01000029">
    <property type="protein sequence ID" value="REC69122.1"/>
    <property type="molecule type" value="Genomic_DNA"/>
</dbReference>
<evidence type="ECO:0000256" key="1">
    <source>
        <dbReference type="ARBA" id="ARBA00000085"/>
    </source>
</evidence>
<dbReference type="Proteomes" id="UP000256326">
    <property type="component" value="Unassembled WGS sequence"/>
</dbReference>
<dbReference type="InterPro" id="IPR005467">
    <property type="entry name" value="His_kinase_dom"/>
</dbReference>
<dbReference type="InterPro" id="IPR003594">
    <property type="entry name" value="HATPase_dom"/>
</dbReference>
<feature type="domain" description="Histidine kinase" evidence="8">
    <location>
        <begin position="561"/>
        <end position="773"/>
    </location>
</feature>
<evidence type="ECO:0000256" key="5">
    <source>
        <dbReference type="ARBA" id="ARBA00022777"/>
    </source>
</evidence>
<reference evidence="9 10" key="1">
    <citation type="journal article" date="2006" name="Int. J. Syst. Evol. Microbiol.">
        <title>Chryseobacterium hispanicum sp. nov., isolated from the drinking water distribution system of Sevilla, Spain.</title>
        <authorList>
            <person name="Gallego V."/>
            <person name="Garcia M.T."/>
            <person name="Ventosa A."/>
        </authorList>
    </citation>
    <scope>NUCLEOTIDE SEQUENCE [LARGE SCALE GENOMIC DNA]</scope>
    <source>
        <strain evidence="9 10">KCTC 22104</strain>
    </source>
</reference>
<dbReference type="Pfam" id="PF13589">
    <property type="entry name" value="HATPase_c_3"/>
    <property type="match status" value="1"/>
</dbReference>
<gene>
    <name evidence="9" type="ORF">DRF58_12800</name>
</gene>
<evidence type="ECO:0000256" key="7">
    <source>
        <dbReference type="SAM" id="Coils"/>
    </source>
</evidence>
<evidence type="ECO:0000256" key="6">
    <source>
        <dbReference type="ARBA" id="ARBA00022840"/>
    </source>
</evidence>
<evidence type="ECO:0000256" key="2">
    <source>
        <dbReference type="ARBA" id="ARBA00012438"/>
    </source>
</evidence>
<evidence type="ECO:0000256" key="3">
    <source>
        <dbReference type="ARBA" id="ARBA00022679"/>
    </source>
</evidence>
<sequence length="775" mass="89287">MQNELNFKISSALKNIIGRDLINDDFIAVFELVKNAYDAHANEVDIIFERDDISFKKIIISDNGKGMNYSDLINKWLFVAYSAKKEGTEEDNYEYRDKIKVKRAYAGAKGIGRFSCDRLGSNLYLESIKDEENAKVEALITDWEKFDNDLNDEFINISVLHETLNNSSYKKDNGTVLEITSLRSDWNREKLLKLKSALAKLINPNSQNGEDRFKINLIVESEQDKDKELREAGVKKKKSEEAIYNEIVNGEVKNLIFETLDFKTTKIISKVSSNTISTELFEGGKLVYKIAEHNTNLYLSEVDFTIYYLNQSAKSTFSRRMGLQPVEYGHIFVYKNGLRIYPYGERGEDPLKMDNRKAQGTARYIGTRESIGYIEINGDNSNLVETSSRGDGLIKTHAYNELYEWFYTTLRRLERYVVEVSDWGKDLSEDDYINLDESQKVLALQNIVQKLARSQNLISIEYADDLFDILEEKEENSTKKILEEIKEKVNNKDFNKNEIISSVKKIEKKISDLQTTKEEAEEETIKALIENEKLNSQIEAEKKKNLWTNSIIGTDKEKIIALQHQIFHSSGRINRNIGLLLKQIKNVDGFEKYNKFISVISLESAKINSIANYITKANFNLKATEINEDLVEFIIGYINEIYLSNDKVIDLSMEIDIKNQEDIYYKTKFIPLEITTLFDNFINNSEKSKATKFEISFTISDENIIISLFDNGKNYIPDEDYDKIFELGYSTTDGSGIGLFQANEIVKKMKGNINVQSIKNEGTTFQITLPYENRI</sequence>
<keyword evidence="4" id="KW-0547">Nucleotide-binding</keyword>
<dbReference type="RefSeq" id="WP_116036005.1">
    <property type="nucleotide sequence ID" value="NZ_JBHLVV010000099.1"/>
</dbReference>
<comment type="catalytic activity">
    <reaction evidence="1">
        <text>ATP + protein L-histidine = ADP + protein N-phospho-L-histidine.</text>
        <dbReference type="EC" id="2.7.13.3"/>
    </reaction>
</comment>
<feature type="coiled-coil region" evidence="7">
    <location>
        <begin position="503"/>
        <end position="537"/>
    </location>
</feature>
<comment type="caution">
    <text evidence="9">The sequence shown here is derived from an EMBL/GenBank/DDBJ whole genome shotgun (WGS) entry which is preliminary data.</text>
</comment>
<accession>A0A3D9CTN8</accession>
<dbReference type="Pfam" id="PF02518">
    <property type="entry name" value="HATPase_c"/>
    <property type="match status" value="1"/>
</dbReference>